<feature type="region of interest" description="Disordered" evidence="1">
    <location>
        <begin position="54"/>
        <end position="80"/>
    </location>
</feature>
<evidence type="ECO:0008006" key="4">
    <source>
        <dbReference type="Google" id="ProtNLM"/>
    </source>
</evidence>
<dbReference type="EMBL" id="JBHTLQ010000006">
    <property type="protein sequence ID" value="MFD1189687.1"/>
    <property type="molecule type" value="Genomic_DNA"/>
</dbReference>
<dbReference type="RefSeq" id="WP_377352585.1">
    <property type="nucleotide sequence ID" value="NZ_JBHTLQ010000006.1"/>
</dbReference>
<protein>
    <recommendedName>
        <fullName evidence="4">Ogr/Delta-like zinc finger</fullName>
    </recommendedName>
</protein>
<organism evidence="2 3">
    <name type="scientific">Phenylobacterium conjunctum</name>
    <dbReference type="NCBI Taxonomy" id="1298959"/>
    <lineage>
        <taxon>Bacteria</taxon>
        <taxon>Pseudomonadati</taxon>
        <taxon>Pseudomonadota</taxon>
        <taxon>Alphaproteobacteria</taxon>
        <taxon>Caulobacterales</taxon>
        <taxon>Caulobacteraceae</taxon>
        <taxon>Phenylobacterium</taxon>
    </lineage>
</organism>
<keyword evidence="3" id="KW-1185">Reference proteome</keyword>
<gene>
    <name evidence="2" type="ORF">ACFQ27_03775</name>
</gene>
<evidence type="ECO:0000313" key="3">
    <source>
        <dbReference type="Proteomes" id="UP001597216"/>
    </source>
</evidence>
<proteinExistence type="predicted"/>
<dbReference type="Proteomes" id="UP001597216">
    <property type="component" value="Unassembled WGS sequence"/>
</dbReference>
<name>A0ABW3T0C3_9CAUL</name>
<evidence type="ECO:0000256" key="1">
    <source>
        <dbReference type="SAM" id="MobiDB-lite"/>
    </source>
</evidence>
<accession>A0ABW3T0C3</accession>
<sequence length="144" mass="15760">MTAETQELKACWCGAAPVRRTEDHYAEGDHARAFVIRCENADCGAKLSVRVMGPWGYRRPDDPESNEAASAEADRRWNSRPREAELEAALEEAERALEALKGAFCTPLARRAMGGHSLDQQEATLMASSALTRIRAAKGGEDGR</sequence>
<reference evidence="3" key="1">
    <citation type="journal article" date="2019" name="Int. J. Syst. Evol. Microbiol.">
        <title>The Global Catalogue of Microorganisms (GCM) 10K type strain sequencing project: providing services to taxonomists for standard genome sequencing and annotation.</title>
        <authorList>
            <consortium name="The Broad Institute Genomics Platform"/>
            <consortium name="The Broad Institute Genome Sequencing Center for Infectious Disease"/>
            <person name="Wu L."/>
            <person name="Ma J."/>
        </authorList>
    </citation>
    <scope>NUCLEOTIDE SEQUENCE [LARGE SCALE GENOMIC DNA]</scope>
    <source>
        <strain evidence="3">CCUG 55074</strain>
    </source>
</reference>
<evidence type="ECO:0000313" key="2">
    <source>
        <dbReference type="EMBL" id="MFD1189687.1"/>
    </source>
</evidence>
<comment type="caution">
    <text evidence="2">The sequence shown here is derived from an EMBL/GenBank/DDBJ whole genome shotgun (WGS) entry which is preliminary data.</text>
</comment>